<evidence type="ECO:0000313" key="2">
    <source>
        <dbReference type="EMBL" id="JAQ02394.1"/>
    </source>
</evidence>
<protein>
    <submittedName>
        <fullName evidence="2">Uncharacterized protein</fullName>
    </submittedName>
</protein>
<evidence type="ECO:0000256" key="1">
    <source>
        <dbReference type="SAM" id="MobiDB-lite"/>
    </source>
</evidence>
<name>A0A146L1G2_LYGHE</name>
<feature type="non-terminal residue" evidence="2">
    <location>
        <position position="169"/>
    </location>
</feature>
<gene>
    <name evidence="2" type="ORF">g.13872</name>
</gene>
<reference evidence="2" key="1">
    <citation type="journal article" date="2016" name="Gigascience">
        <title>De novo construction of an expanded transcriptome assembly for the western tarnished plant bug, Lygus hesperus.</title>
        <authorList>
            <person name="Tassone E.E."/>
            <person name="Geib S.M."/>
            <person name="Hall B."/>
            <person name="Fabrick J.A."/>
            <person name="Brent C.S."/>
            <person name="Hull J.J."/>
        </authorList>
    </citation>
    <scope>NUCLEOTIDE SEQUENCE</scope>
</reference>
<proteinExistence type="predicted"/>
<dbReference type="AlphaFoldDB" id="A0A146L1G2"/>
<feature type="compositionally biased region" description="Polar residues" evidence="1">
    <location>
        <begin position="37"/>
        <end position="65"/>
    </location>
</feature>
<sequence length="169" mass="19109">MLQLNYDSDDSDDEPLKVASSSISKVSEPTSIEDEQSNVVLEQNATNNSRFLAQPSSNTTKNTLDMASESEQVDVFNYHTSKGKRNKKIKKLDKGSTSKLLRIFGPNGSVINPLYKSEYHTPTGMLKQNITNMDALPAPYISLYDRLICQDLLKKQNVILQCFMYIRQH</sequence>
<dbReference type="EMBL" id="GDHC01016235">
    <property type="protein sequence ID" value="JAQ02394.1"/>
    <property type="molecule type" value="Transcribed_RNA"/>
</dbReference>
<organism evidence="2">
    <name type="scientific">Lygus hesperus</name>
    <name type="common">Western plant bug</name>
    <dbReference type="NCBI Taxonomy" id="30085"/>
    <lineage>
        <taxon>Eukaryota</taxon>
        <taxon>Metazoa</taxon>
        <taxon>Ecdysozoa</taxon>
        <taxon>Arthropoda</taxon>
        <taxon>Hexapoda</taxon>
        <taxon>Insecta</taxon>
        <taxon>Pterygota</taxon>
        <taxon>Neoptera</taxon>
        <taxon>Paraneoptera</taxon>
        <taxon>Hemiptera</taxon>
        <taxon>Heteroptera</taxon>
        <taxon>Panheteroptera</taxon>
        <taxon>Cimicomorpha</taxon>
        <taxon>Miridae</taxon>
        <taxon>Mirini</taxon>
        <taxon>Lygus</taxon>
    </lineage>
</organism>
<feature type="compositionally biased region" description="Polar residues" evidence="1">
    <location>
        <begin position="19"/>
        <end position="30"/>
    </location>
</feature>
<feature type="region of interest" description="Disordered" evidence="1">
    <location>
        <begin position="1"/>
        <end position="65"/>
    </location>
</feature>
<accession>A0A146L1G2</accession>